<reference evidence="1 2" key="1">
    <citation type="submission" date="2016-10" db="EMBL/GenBank/DDBJ databases">
        <authorList>
            <person name="de Groot N.N."/>
        </authorList>
    </citation>
    <scope>NUCLEOTIDE SEQUENCE [LARGE SCALE GENOMIC DNA]</scope>
    <source>
        <strain evidence="1 2">CGMCC 4.7037</strain>
    </source>
</reference>
<accession>A0A1H6F0C7</accession>
<protein>
    <recommendedName>
        <fullName evidence="3">Secreted protein</fullName>
    </recommendedName>
</protein>
<dbReference type="EMBL" id="FNVT01000040">
    <property type="protein sequence ID" value="SEH03608.1"/>
    <property type="molecule type" value="Genomic_DNA"/>
</dbReference>
<gene>
    <name evidence="1" type="ORF">SAMN05444920_14022</name>
</gene>
<name>A0A1H6F0C7_9ACTN</name>
<dbReference type="Proteomes" id="UP000236732">
    <property type="component" value="Unassembled WGS sequence"/>
</dbReference>
<organism evidence="1 2">
    <name type="scientific">Nonomuraea solani</name>
    <dbReference type="NCBI Taxonomy" id="1144553"/>
    <lineage>
        <taxon>Bacteria</taxon>
        <taxon>Bacillati</taxon>
        <taxon>Actinomycetota</taxon>
        <taxon>Actinomycetes</taxon>
        <taxon>Streptosporangiales</taxon>
        <taxon>Streptosporangiaceae</taxon>
        <taxon>Nonomuraea</taxon>
    </lineage>
</organism>
<evidence type="ECO:0008006" key="3">
    <source>
        <dbReference type="Google" id="ProtNLM"/>
    </source>
</evidence>
<sequence length="463" mass="49079">MKETFITEAGVGYPLREENLIMRLVALVPLLAAFLIVPLPANAATGYALTAAQLAQVRPLAFTSTMSARDAVAAMLPVTKVRMGTVITGGYSTRAICHPTDLHLSVQTSGFCWNSTDDTTANWFPQGITGSGDGMNGSVLYPPCDGCAGRKIVAVSWRSGASHEYGANRLARVTFVDVTDGMAGAPYRHVVLVEPDGIAEGFHEIATHADGISWYGNKLFVVTGGDPDVSGGDRLVRVFDLTHFWKMNSTTAGGVGCVGGVCSAAYSGFALPQIGYYRLNSPAVCVSLDLARPCFNGVSLDRSGTDHLTTVEYKRGASGGKILRWPLDSSTALLKTGSDGLVRPTEGWTSPVWELQGGVFTGDNGILVGLCPDGTPAVSYMPGGTANIYGGYRKSCLHRVTISADHSTLDVHYLTTLPANAQNVAYWPASGEVWLVNEFRGDYSGTYGSDRLVLALNCPNLSC</sequence>
<proteinExistence type="predicted"/>
<dbReference type="AlphaFoldDB" id="A0A1H6F0C7"/>
<keyword evidence="2" id="KW-1185">Reference proteome</keyword>
<evidence type="ECO:0000313" key="1">
    <source>
        <dbReference type="EMBL" id="SEH03608.1"/>
    </source>
</evidence>
<evidence type="ECO:0000313" key="2">
    <source>
        <dbReference type="Proteomes" id="UP000236732"/>
    </source>
</evidence>